<feature type="compositionally biased region" description="Polar residues" evidence="4">
    <location>
        <begin position="635"/>
        <end position="644"/>
    </location>
</feature>
<evidence type="ECO:0000256" key="4">
    <source>
        <dbReference type="SAM" id="MobiDB-lite"/>
    </source>
</evidence>
<feature type="region of interest" description="Disordered" evidence="4">
    <location>
        <begin position="473"/>
        <end position="505"/>
    </location>
</feature>
<evidence type="ECO:0000256" key="3">
    <source>
        <dbReference type="ARBA" id="ARBA00022801"/>
    </source>
</evidence>
<dbReference type="Pfam" id="PF02902">
    <property type="entry name" value="Peptidase_C48"/>
    <property type="match status" value="1"/>
</dbReference>
<dbReference type="EMBL" id="JANIEX010002074">
    <property type="protein sequence ID" value="KAJ3552287.1"/>
    <property type="molecule type" value="Genomic_DNA"/>
</dbReference>
<keyword evidence="2" id="KW-0645">Protease</keyword>
<keyword evidence="3" id="KW-0378">Hydrolase</keyword>
<gene>
    <name evidence="6" type="ORF">NP233_g12916</name>
</gene>
<dbReference type="AlphaFoldDB" id="A0AAD5VJ90"/>
<accession>A0AAD5VJ90</accession>
<keyword evidence="7" id="KW-1185">Reference proteome</keyword>
<protein>
    <recommendedName>
        <fullName evidence="5">Ubiquitin-like protease family profile domain-containing protein</fullName>
    </recommendedName>
</protein>
<evidence type="ECO:0000259" key="5">
    <source>
        <dbReference type="PROSITE" id="PS50600"/>
    </source>
</evidence>
<name>A0AAD5VJ90_9AGAR</name>
<dbReference type="InterPro" id="IPR038765">
    <property type="entry name" value="Papain-like_cys_pep_sf"/>
</dbReference>
<proteinExistence type="inferred from homology"/>
<dbReference type="GO" id="GO:0006508">
    <property type="term" value="P:proteolysis"/>
    <property type="evidence" value="ECO:0007669"/>
    <property type="project" value="UniProtKB-KW"/>
</dbReference>
<reference evidence="6" key="1">
    <citation type="submission" date="2022-07" db="EMBL/GenBank/DDBJ databases">
        <title>Genome Sequence of Leucocoprinus birnbaumii.</title>
        <authorList>
            <person name="Buettner E."/>
        </authorList>
    </citation>
    <scope>NUCLEOTIDE SEQUENCE</scope>
    <source>
        <strain evidence="6">VT141</strain>
    </source>
</reference>
<feature type="domain" description="Ubiquitin-like protease family profile" evidence="5">
    <location>
        <begin position="205"/>
        <end position="368"/>
    </location>
</feature>
<evidence type="ECO:0000256" key="2">
    <source>
        <dbReference type="ARBA" id="ARBA00022670"/>
    </source>
</evidence>
<dbReference type="PROSITE" id="PS50600">
    <property type="entry name" value="ULP_PROTEASE"/>
    <property type="match status" value="1"/>
</dbReference>
<dbReference type="SUPFAM" id="SSF54001">
    <property type="entry name" value="Cysteine proteinases"/>
    <property type="match status" value="1"/>
</dbReference>
<evidence type="ECO:0000256" key="1">
    <source>
        <dbReference type="ARBA" id="ARBA00005234"/>
    </source>
</evidence>
<dbReference type="GO" id="GO:0019783">
    <property type="term" value="F:ubiquitin-like protein peptidase activity"/>
    <property type="evidence" value="ECO:0007669"/>
    <property type="project" value="UniProtKB-ARBA"/>
</dbReference>
<sequence length="1012" mass="114221">MGSCLDLDEVTDPSVHFSPLNWIGHGKKYNSTLPSIVHEAKNQAIKIPREYQQFIMPPPEMSVIEFTSLAFPKQSYAQAQVQAASWFSSAEPDGASTVLKTHDIPPRVVLRELTTQLPQAWLDGARSISNHQFNDGKDHLPLWAVPFWSLASGMVEQQKKWCLSIAWVEQMARGNGGMELRDMAQRALEIFEVMGWNRRLQYQRGAISAFCCTLLLRDEWLTDEIFSIFEEEVQKSGLRDRTIVLNSYFTQCLEQCMEHAIDFKRPNLLTTIASRINEEQPIQLFFPMHVHGNHWVARYIDMEKRTIGYSESLTFMPKPTSALKAIALWLEAEGKGVFSIISESSLECAAQEDTFNCSMFTITTIQSHALRETPTWRKYEREEISVHRMSIFHAIAKTLFDSPPHPKPNPTLSPPLLPNTLNHGAMKGELNKEGWITIGAISAEDPINQSGASHLPVVNKLQKSFSMGYLAADKKRRKGGDSGDEDPLRTPPKKSRFIPAGQGTSKSAVNARKRIEAYRSGEWVPSDKEIDAWIQSIKGVDSNVVLNWNDVMHVYHQVCKRWVSVSEPLVVYHFKDHCLTKCPALKKENAQTQVVKGARKLETYFSLKHPAKKPAASSTPHLPQHDPSLPIPTVPHTTSNSSSAPKAPPLELRSKKTAAALRPKLLHSGPGLTVSPHLDSNAAEWVPCVGLSEKASPRVANLFQCVGGTGGGGQDKRDIAKAKYGHLFGQLTEEQKSHVRDIQEASRRWTYDHSRKRVYSTACEKSILTFGDKPAMFPKNENLKHNNKEFRDGAVGQLFIKVIGLQEIVKNSDHPFVRYARGALNDEYDDKIFGSLVKVLVQIHDREKRQVGLQNFKYTPHWDEFCQIIQMRSTQAYEFLRSCLPGRTVCLMQVKNARKTRFPLTMSDEVFTQAKDHLNSLDYDGPVGLACDDTALLSTFRLYWSSKDQVHYLIGGIDGPLPVLNPEELEDILEKHHNKKGTKMRLWAMTLMRPHTTPIIVAARPIHQENVK</sequence>
<organism evidence="6 7">
    <name type="scientific">Leucocoprinus birnbaumii</name>
    <dbReference type="NCBI Taxonomy" id="56174"/>
    <lineage>
        <taxon>Eukaryota</taxon>
        <taxon>Fungi</taxon>
        <taxon>Dikarya</taxon>
        <taxon>Basidiomycota</taxon>
        <taxon>Agaricomycotina</taxon>
        <taxon>Agaricomycetes</taxon>
        <taxon>Agaricomycetidae</taxon>
        <taxon>Agaricales</taxon>
        <taxon>Agaricineae</taxon>
        <taxon>Agaricaceae</taxon>
        <taxon>Leucocoprinus</taxon>
    </lineage>
</organism>
<dbReference type="GO" id="GO:0008234">
    <property type="term" value="F:cysteine-type peptidase activity"/>
    <property type="evidence" value="ECO:0007669"/>
    <property type="project" value="InterPro"/>
</dbReference>
<evidence type="ECO:0000313" key="6">
    <source>
        <dbReference type="EMBL" id="KAJ3552287.1"/>
    </source>
</evidence>
<dbReference type="Gene3D" id="3.40.395.10">
    <property type="entry name" value="Adenoviral Proteinase, Chain A"/>
    <property type="match status" value="1"/>
</dbReference>
<comment type="similarity">
    <text evidence="1">Belongs to the peptidase C48 family.</text>
</comment>
<evidence type="ECO:0000313" key="7">
    <source>
        <dbReference type="Proteomes" id="UP001213000"/>
    </source>
</evidence>
<dbReference type="Proteomes" id="UP001213000">
    <property type="component" value="Unassembled WGS sequence"/>
</dbReference>
<comment type="caution">
    <text evidence="6">The sequence shown here is derived from an EMBL/GenBank/DDBJ whole genome shotgun (WGS) entry which is preliminary data.</text>
</comment>
<dbReference type="InterPro" id="IPR003653">
    <property type="entry name" value="Peptidase_C48_C"/>
</dbReference>
<feature type="region of interest" description="Disordered" evidence="4">
    <location>
        <begin position="610"/>
        <end position="651"/>
    </location>
</feature>